<organism evidence="8 9">
    <name type="scientific">Hydrogenibacillus schlegelii</name>
    <name type="common">Bacillus schlegelii</name>
    <dbReference type="NCBI Taxonomy" id="1484"/>
    <lineage>
        <taxon>Bacteria</taxon>
        <taxon>Bacillati</taxon>
        <taxon>Bacillota</taxon>
        <taxon>Bacilli</taxon>
        <taxon>Bacillales</taxon>
        <taxon>Bacillales Family X. Incertae Sedis</taxon>
        <taxon>Hydrogenibacillus</taxon>
    </lineage>
</organism>
<reference evidence="8" key="1">
    <citation type="journal article" date="2021" name="Microbiology">
        <title>Metagenomic Analysis of the Microbial Community in the Underground Coal Fire Area (Kemerovo Region, Russia) Revealed Predominance of Thermophilic Members of the Phyla Deinococcus-thermus, Aquificae, and Firmicutes.</title>
        <authorList>
            <person name="Kadnikov V."/>
            <person name="Mardanov A.V."/>
            <person name="Beletsky A.V."/>
            <person name="Karnachuk O.V."/>
            <person name="Ravin N.V."/>
        </authorList>
    </citation>
    <scope>NUCLEOTIDE SEQUENCE</scope>
    <source>
        <strain evidence="8">RBS10-49</strain>
    </source>
</reference>
<dbReference type="PANTHER" id="PTHR23527:SF1">
    <property type="entry name" value="BLL3282 PROTEIN"/>
    <property type="match status" value="1"/>
</dbReference>
<dbReference type="InterPro" id="IPR036259">
    <property type="entry name" value="MFS_trans_sf"/>
</dbReference>
<evidence type="ECO:0000256" key="5">
    <source>
        <dbReference type="ARBA" id="ARBA00023136"/>
    </source>
</evidence>
<feature type="transmembrane region" description="Helical" evidence="6">
    <location>
        <begin position="317"/>
        <end position="338"/>
    </location>
</feature>
<dbReference type="InterPro" id="IPR020846">
    <property type="entry name" value="MFS_dom"/>
</dbReference>
<dbReference type="InterPro" id="IPR000849">
    <property type="entry name" value="Sugar_P_transporter"/>
</dbReference>
<dbReference type="AlphaFoldDB" id="A0A947CU88"/>
<feature type="domain" description="Major facilitator superfamily (MFS) profile" evidence="7">
    <location>
        <begin position="16"/>
        <end position="409"/>
    </location>
</feature>
<dbReference type="PIRSF" id="PIRSF002808">
    <property type="entry name" value="Hexose_phosphate_transp"/>
    <property type="match status" value="1"/>
</dbReference>
<evidence type="ECO:0000256" key="3">
    <source>
        <dbReference type="ARBA" id="ARBA00022692"/>
    </source>
</evidence>
<protein>
    <submittedName>
        <fullName evidence="8">MFS transporter</fullName>
    </submittedName>
</protein>
<comment type="subcellular location">
    <subcellularLocation>
        <location evidence="1">Cell membrane</location>
        <topology evidence="1">Multi-pass membrane protein</topology>
    </subcellularLocation>
</comment>
<gene>
    <name evidence="8" type="ORF">KM312_00490</name>
</gene>
<feature type="transmembrane region" description="Helical" evidence="6">
    <location>
        <begin position="385"/>
        <end position="403"/>
    </location>
</feature>
<feature type="transmembrane region" description="Helical" evidence="6">
    <location>
        <begin position="141"/>
        <end position="164"/>
    </location>
</feature>
<feature type="transmembrane region" description="Helical" evidence="6">
    <location>
        <begin position="50"/>
        <end position="74"/>
    </location>
</feature>
<feature type="transmembrane region" description="Helical" evidence="6">
    <location>
        <begin position="12"/>
        <end position="30"/>
    </location>
</feature>
<evidence type="ECO:0000313" key="9">
    <source>
        <dbReference type="Proteomes" id="UP000748108"/>
    </source>
</evidence>
<evidence type="ECO:0000256" key="1">
    <source>
        <dbReference type="ARBA" id="ARBA00004651"/>
    </source>
</evidence>
<keyword evidence="3 6" id="KW-0812">Transmembrane</keyword>
<proteinExistence type="predicted"/>
<dbReference type="Proteomes" id="UP000748108">
    <property type="component" value="Unassembled WGS sequence"/>
</dbReference>
<accession>A0A947CU88</accession>
<evidence type="ECO:0000259" key="7">
    <source>
        <dbReference type="PROSITE" id="PS50850"/>
    </source>
</evidence>
<keyword evidence="4 6" id="KW-1133">Transmembrane helix</keyword>
<evidence type="ECO:0000256" key="2">
    <source>
        <dbReference type="ARBA" id="ARBA00022448"/>
    </source>
</evidence>
<dbReference type="SUPFAM" id="SSF103473">
    <property type="entry name" value="MFS general substrate transporter"/>
    <property type="match status" value="1"/>
</dbReference>
<dbReference type="PANTHER" id="PTHR23527">
    <property type="entry name" value="BLL3282 PROTEIN"/>
    <property type="match status" value="1"/>
</dbReference>
<sequence length="413" mass="44446">MGNTAEKDDHRLPWRMLGWLLLTQIAVAFVGRSMAPLGPRIAEDLHLTKAQVGTLTAAVFLGQSLTSLPSGYLADRLGSRRMLAALTLLLGSSFALASFMNRYAWIVALAAIGGLGYGAMHPTSNRGILYWFPLERRGTAMGLKQMGVTAGSALAVIVLFPLALRAGWRAALLVAAFTVLATGLIATWHYRDPEKGQHGLPVDRAPDPSFSWPATLSLFRSRPLWGISLAALFLTGAQMSLTAYVVFYGQEHMGYPPYAAGLLLFLSEVGGSVGRVAWGFISDRAFRGDRWRGLMIIAVSTVALNGALALLPAKTSFYLTAFIVGWLGLTVVGFNGLWMVAAAESAPKPLAGLASGLSLSIGSLGVVLFPPVFGWILDRTGEYRWAWGFLAMLALMAWAWLIFARKAQNTVSL</sequence>
<evidence type="ECO:0000313" key="8">
    <source>
        <dbReference type="EMBL" id="MBT9281147.1"/>
    </source>
</evidence>
<feature type="transmembrane region" description="Helical" evidence="6">
    <location>
        <begin position="259"/>
        <end position="281"/>
    </location>
</feature>
<feature type="transmembrane region" description="Helical" evidence="6">
    <location>
        <begin position="81"/>
        <end position="97"/>
    </location>
</feature>
<evidence type="ECO:0000256" key="4">
    <source>
        <dbReference type="ARBA" id="ARBA00022989"/>
    </source>
</evidence>
<feature type="transmembrane region" description="Helical" evidence="6">
    <location>
        <begin position="170"/>
        <end position="190"/>
    </location>
</feature>
<dbReference type="GO" id="GO:0022857">
    <property type="term" value="F:transmembrane transporter activity"/>
    <property type="evidence" value="ECO:0007669"/>
    <property type="project" value="InterPro"/>
</dbReference>
<dbReference type="GO" id="GO:0005886">
    <property type="term" value="C:plasma membrane"/>
    <property type="evidence" value="ECO:0007669"/>
    <property type="project" value="UniProtKB-SubCell"/>
</dbReference>
<keyword evidence="2" id="KW-0813">Transport</keyword>
<comment type="caution">
    <text evidence="8">The sequence shown here is derived from an EMBL/GenBank/DDBJ whole genome shotgun (WGS) entry which is preliminary data.</text>
</comment>
<feature type="transmembrane region" description="Helical" evidence="6">
    <location>
        <begin position="350"/>
        <end position="373"/>
    </location>
</feature>
<dbReference type="InterPro" id="IPR052952">
    <property type="entry name" value="MFS-Transporter"/>
</dbReference>
<name>A0A947CU88_HYDSH</name>
<dbReference type="CDD" id="cd17475">
    <property type="entry name" value="MFS_MT3072_like"/>
    <property type="match status" value="1"/>
</dbReference>
<dbReference type="Gene3D" id="1.20.1250.20">
    <property type="entry name" value="MFS general substrate transporter like domains"/>
    <property type="match status" value="2"/>
</dbReference>
<dbReference type="PROSITE" id="PS50850">
    <property type="entry name" value="MFS"/>
    <property type="match status" value="1"/>
</dbReference>
<dbReference type="EMBL" id="JAHHQF010000018">
    <property type="protein sequence ID" value="MBT9281147.1"/>
    <property type="molecule type" value="Genomic_DNA"/>
</dbReference>
<dbReference type="InterPro" id="IPR011701">
    <property type="entry name" value="MFS"/>
</dbReference>
<feature type="transmembrane region" description="Helical" evidence="6">
    <location>
        <begin position="293"/>
        <end position="311"/>
    </location>
</feature>
<dbReference type="Pfam" id="PF07690">
    <property type="entry name" value="MFS_1"/>
    <property type="match status" value="1"/>
</dbReference>
<feature type="transmembrane region" description="Helical" evidence="6">
    <location>
        <begin position="103"/>
        <end position="120"/>
    </location>
</feature>
<evidence type="ECO:0000256" key="6">
    <source>
        <dbReference type="SAM" id="Phobius"/>
    </source>
</evidence>
<keyword evidence="5 6" id="KW-0472">Membrane</keyword>
<feature type="transmembrane region" description="Helical" evidence="6">
    <location>
        <begin position="224"/>
        <end position="247"/>
    </location>
</feature>